<sequence length="106" mass="11087">MADAMLAALAAGTLVVTDAAAGETVTAWDPTKKDATVTDKTSAPQADWSTFLQDHLARDGNGVYQRHADSSHKDRLTGSSACFGMIGDTYYHLLVGTGSQASRIGV</sequence>
<keyword evidence="1" id="KW-0732">Signal</keyword>
<dbReference type="Proteomes" id="UP001549031">
    <property type="component" value="Unassembled WGS sequence"/>
</dbReference>
<comment type="caution">
    <text evidence="2">The sequence shown here is derived from an EMBL/GenBank/DDBJ whole genome shotgun (WGS) entry which is preliminary data.</text>
</comment>
<reference evidence="2 3" key="1">
    <citation type="submission" date="2024-06" db="EMBL/GenBank/DDBJ databases">
        <title>Genomic Encyclopedia of Type Strains, Phase IV (KMG-IV): sequencing the most valuable type-strain genomes for metagenomic binning, comparative biology and taxonomic classification.</title>
        <authorList>
            <person name="Goeker M."/>
        </authorList>
    </citation>
    <scope>NUCLEOTIDE SEQUENCE [LARGE SCALE GENOMIC DNA]</scope>
    <source>
        <strain evidence="2 3">DSM 105042</strain>
    </source>
</reference>
<evidence type="ECO:0000313" key="2">
    <source>
        <dbReference type="EMBL" id="MET3584000.1"/>
    </source>
</evidence>
<gene>
    <name evidence="2" type="ORF">ABID21_000092</name>
</gene>
<feature type="signal peptide" evidence="1">
    <location>
        <begin position="1"/>
        <end position="21"/>
    </location>
</feature>
<evidence type="ECO:0000313" key="3">
    <source>
        <dbReference type="Proteomes" id="UP001549031"/>
    </source>
</evidence>
<keyword evidence="3" id="KW-1185">Reference proteome</keyword>
<dbReference type="EMBL" id="JBEPLJ010000001">
    <property type="protein sequence ID" value="MET3584000.1"/>
    <property type="molecule type" value="Genomic_DNA"/>
</dbReference>
<dbReference type="RefSeq" id="WP_247242056.1">
    <property type="nucleotide sequence ID" value="NZ_JALJRA010000001.1"/>
</dbReference>
<accession>A0ABV2H0D2</accession>
<proteinExistence type="predicted"/>
<protein>
    <submittedName>
        <fullName evidence="2">Uncharacterized protein</fullName>
    </submittedName>
</protein>
<feature type="chain" id="PRO_5046789353" evidence="1">
    <location>
        <begin position="22"/>
        <end position="106"/>
    </location>
</feature>
<organism evidence="2 3">
    <name type="scientific">Pseudorhizobium tarimense</name>
    <dbReference type="NCBI Taxonomy" id="1079109"/>
    <lineage>
        <taxon>Bacteria</taxon>
        <taxon>Pseudomonadati</taxon>
        <taxon>Pseudomonadota</taxon>
        <taxon>Alphaproteobacteria</taxon>
        <taxon>Hyphomicrobiales</taxon>
        <taxon>Rhizobiaceae</taxon>
        <taxon>Rhizobium/Agrobacterium group</taxon>
        <taxon>Pseudorhizobium</taxon>
    </lineage>
</organism>
<evidence type="ECO:0000256" key="1">
    <source>
        <dbReference type="SAM" id="SignalP"/>
    </source>
</evidence>
<name>A0ABV2H0D2_9HYPH</name>